<sequence length="196" mass="22409">MVGPNFQDSSGWFLTTMIFRDVCWRSSGIQGDLRILGFDLKVFIVLLQIGLWIFKMDKYEGKRPLEGDLVNISTSFDSDDSEAEDNEFSSILCRSRDEHKWEQSHKGTRMSNKVTERNRPATVSGNDVLSILPVARLSRPPCQISTKSFLRTVNPPSTLTEDDLAIIRGRYGFPSEVPLRLLFPNKRVYTVFEGWI</sequence>
<organism evidence="2 3">
    <name type="scientific">Ficus carica</name>
    <name type="common">Common fig</name>
    <dbReference type="NCBI Taxonomy" id="3494"/>
    <lineage>
        <taxon>Eukaryota</taxon>
        <taxon>Viridiplantae</taxon>
        <taxon>Streptophyta</taxon>
        <taxon>Embryophyta</taxon>
        <taxon>Tracheophyta</taxon>
        <taxon>Spermatophyta</taxon>
        <taxon>Magnoliopsida</taxon>
        <taxon>eudicotyledons</taxon>
        <taxon>Gunneridae</taxon>
        <taxon>Pentapetalae</taxon>
        <taxon>rosids</taxon>
        <taxon>fabids</taxon>
        <taxon>Rosales</taxon>
        <taxon>Moraceae</taxon>
        <taxon>Ficeae</taxon>
        <taxon>Ficus</taxon>
    </lineage>
</organism>
<feature type="transmembrane region" description="Helical" evidence="1">
    <location>
        <begin position="35"/>
        <end position="54"/>
    </location>
</feature>
<proteinExistence type="predicted"/>
<protein>
    <submittedName>
        <fullName evidence="2">Uncharacterized protein</fullName>
    </submittedName>
</protein>
<dbReference type="Proteomes" id="UP001187192">
    <property type="component" value="Unassembled WGS sequence"/>
</dbReference>
<evidence type="ECO:0000256" key="1">
    <source>
        <dbReference type="SAM" id="Phobius"/>
    </source>
</evidence>
<dbReference type="AlphaFoldDB" id="A0AA88E1Y9"/>
<keyword evidence="1" id="KW-0812">Transmembrane</keyword>
<keyword evidence="1" id="KW-1133">Transmembrane helix</keyword>
<keyword evidence="1" id="KW-0472">Membrane</keyword>
<name>A0AA88E1Y9_FICCA</name>
<comment type="caution">
    <text evidence="2">The sequence shown here is derived from an EMBL/GenBank/DDBJ whole genome shotgun (WGS) entry which is preliminary data.</text>
</comment>
<dbReference type="EMBL" id="BTGU01000339">
    <property type="protein sequence ID" value="GMN66572.1"/>
    <property type="molecule type" value="Genomic_DNA"/>
</dbReference>
<reference evidence="2" key="1">
    <citation type="submission" date="2023-07" db="EMBL/GenBank/DDBJ databases">
        <title>draft genome sequence of fig (Ficus carica).</title>
        <authorList>
            <person name="Takahashi T."/>
            <person name="Nishimura K."/>
        </authorList>
    </citation>
    <scope>NUCLEOTIDE SEQUENCE</scope>
</reference>
<keyword evidence="3" id="KW-1185">Reference proteome</keyword>
<accession>A0AA88E1Y9</accession>
<evidence type="ECO:0000313" key="3">
    <source>
        <dbReference type="Proteomes" id="UP001187192"/>
    </source>
</evidence>
<gene>
    <name evidence="2" type="ORF">TIFTF001_035637</name>
</gene>
<evidence type="ECO:0000313" key="2">
    <source>
        <dbReference type="EMBL" id="GMN66572.1"/>
    </source>
</evidence>